<dbReference type="NCBIfam" id="NF003764">
    <property type="entry name" value="PRK05355.1"/>
    <property type="match status" value="1"/>
</dbReference>
<evidence type="ECO:0000256" key="11">
    <source>
        <dbReference type="ARBA" id="ARBA00049007"/>
    </source>
</evidence>
<reference evidence="15" key="1">
    <citation type="submission" date="2019-03" db="EMBL/GenBank/DDBJ databases">
        <title>Lake Tanganyika Metagenome-Assembled Genomes (MAGs).</title>
        <authorList>
            <person name="Tran P."/>
        </authorList>
    </citation>
    <scope>NUCLEOTIDE SEQUENCE</scope>
    <source>
        <strain evidence="15">K_DeepCast_65m_m2_066</strain>
    </source>
</reference>
<dbReference type="HAMAP" id="MF_00160">
    <property type="entry name" value="SerC_aminotrans_5"/>
    <property type="match status" value="1"/>
</dbReference>
<evidence type="ECO:0000256" key="4">
    <source>
        <dbReference type="ARBA" id="ARBA00022576"/>
    </source>
</evidence>
<keyword evidence="8 12" id="KW-0664">Pyridoxine biosynthesis</keyword>
<feature type="modified residue" description="N6-(pyridoxal phosphate)lysine" evidence="12">
    <location>
        <position position="198"/>
    </location>
</feature>
<comment type="cofactor">
    <cofactor evidence="12">
        <name>pyridoxal 5'-phosphate</name>
        <dbReference type="ChEBI" id="CHEBI:597326"/>
    </cofactor>
    <text evidence="12">Binds 1 pyridoxal phosphate per subunit.</text>
</comment>
<comment type="pathway">
    <text evidence="1 12">Cofactor biosynthesis; pyridoxine 5'-phosphate biosynthesis; pyridoxine 5'-phosphate from D-erythrose 4-phosphate: step 3/5.</text>
</comment>
<evidence type="ECO:0000256" key="12">
    <source>
        <dbReference type="HAMAP-Rule" id="MF_00160"/>
    </source>
</evidence>
<dbReference type="GO" id="GO:0004648">
    <property type="term" value="F:O-phospho-L-serine:2-oxoglutarate aminotransferase activity"/>
    <property type="evidence" value="ECO:0007669"/>
    <property type="project" value="UniProtKB-UniRule"/>
</dbReference>
<evidence type="ECO:0000313" key="16">
    <source>
        <dbReference type="Proteomes" id="UP000712673"/>
    </source>
</evidence>
<evidence type="ECO:0000256" key="9">
    <source>
        <dbReference type="ARBA" id="ARBA00023299"/>
    </source>
</evidence>
<dbReference type="Pfam" id="PF00266">
    <property type="entry name" value="Aminotran_5"/>
    <property type="match status" value="1"/>
</dbReference>
<dbReference type="GO" id="GO:0030170">
    <property type="term" value="F:pyridoxal phosphate binding"/>
    <property type="evidence" value="ECO:0007669"/>
    <property type="project" value="UniProtKB-UniRule"/>
</dbReference>
<evidence type="ECO:0000313" key="15">
    <source>
        <dbReference type="EMBL" id="MBM3222458.1"/>
    </source>
</evidence>
<evidence type="ECO:0000256" key="2">
    <source>
        <dbReference type="ARBA" id="ARBA00005099"/>
    </source>
</evidence>
<evidence type="ECO:0000256" key="6">
    <source>
        <dbReference type="ARBA" id="ARBA00022679"/>
    </source>
</evidence>
<dbReference type="InterPro" id="IPR000192">
    <property type="entry name" value="Aminotrans_V_dom"/>
</dbReference>
<dbReference type="PROSITE" id="PS00595">
    <property type="entry name" value="AA_TRANSFER_CLASS_5"/>
    <property type="match status" value="1"/>
</dbReference>
<gene>
    <name evidence="12 15" type="primary">serC</name>
    <name evidence="15" type="ORF">FJZ47_01450</name>
</gene>
<feature type="binding site" evidence="12">
    <location>
        <position position="174"/>
    </location>
    <ligand>
        <name>pyridoxal 5'-phosphate</name>
        <dbReference type="ChEBI" id="CHEBI:597326"/>
    </ligand>
</feature>
<name>A0A937VXP2_UNCTE</name>
<evidence type="ECO:0000256" key="10">
    <source>
        <dbReference type="ARBA" id="ARBA00047630"/>
    </source>
</evidence>
<evidence type="ECO:0000259" key="14">
    <source>
        <dbReference type="Pfam" id="PF00266"/>
    </source>
</evidence>
<dbReference type="FunFam" id="3.90.1150.10:FF:000006">
    <property type="entry name" value="Phosphoserine aminotransferase"/>
    <property type="match status" value="1"/>
</dbReference>
<dbReference type="InterPro" id="IPR015424">
    <property type="entry name" value="PyrdxlP-dep_Trfase"/>
</dbReference>
<comment type="similarity">
    <text evidence="3 12">Belongs to the class-V pyridoxal-phosphate-dependent aminotransferase family. SerC subfamily.</text>
</comment>
<comment type="catalytic activity">
    <reaction evidence="10 12">
        <text>4-(phosphooxy)-L-threonine + 2-oxoglutarate = (R)-3-hydroxy-2-oxo-4-phosphooxybutanoate + L-glutamate</text>
        <dbReference type="Rhea" id="RHEA:16573"/>
        <dbReference type="ChEBI" id="CHEBI:16810"/>
        <dbReference type="ChEBI" id="CHEBI:29985"/>
        <dbReference type="ChEBI" id="CHEBI:58452"/>
        <dbReference type="ChEBI" id="CHEBI:58538"/>
        <dbReference type="EC" id="2.6.1.52"/>
    </reaction>
</comment>
<keyword evidence="12" id="KW-0963">Cytoplasm</keyword>
<dbReference type="PIRSF" id="PIRSF000525">
    <property type="entry name" value="SerC"/>
    <property type="match status" value="1"/>
</dbReference>
<dbReference type="AlphaFoldDB" id="A0A937VXP2"/>
<dbReference type="GO" id="GO:0008615">
    <property type="term" value="P:pyridoxine biosynthetic process"/>
    <property type="evidence" value="ECO:0007669"/>
    <property type="project" value="UniProtKB-UniRule"/>
</dbReference>
<dbReference type="SUPFAM" id="SSF53383">
    <property type="entry name" value="PLP-dependent transferases"/>
    <property type="match status" value="1"/>
</dbReference>
<evidence type="ECO:0000256" key="5">
    <source>
        <dbReference type="ARBA" id="ARBA00022605"/>
    </source>
</evidence>
<keyword evidence="4 12" id="KW-0032">Aminotransferase</keyword>
<keyword evidence="6 12" id="KW-0808">Transferase</keyword>
<dbReference type="EC" id="2.6.1.52" evidence="12"/>
<dbReference type="Proteomes" id="UP000712673">
    <property type="component" value="Unassembled WGS sequence"/>
</dbReference>
<evidence type="ECO:0000256" key="13">
    <source>
        <dbReference type="RuleBase" id="RU004505"/>
    </source>
</evidence>
<dbReference type="NCBIfam" id="TIGR01364">
    <property type="entry name" value="serC_1"/>
    <property type="match status" value="1"/>
</dbReference>
<dbReference type="Gene3D" id="3.90.1150.10">
    <property type="entry name" value="Aspartate Aminotransferase, domain 1"/>
    <property type="match status" value="1"/>
</dbReference>
<dbReference type="EMBL" id="VGLS01000021">
    <property type="protein sequence ID" value="MBM3222458.1"/>
    <property type="molecule type" value="Genomic_DNA"/>
</dbReference>
<keyword evidence="7 12" id="KW-0663">Pyridoxal phosphate</keyword>
<evidence type="ECO:0000256" key="1">
    <source>
        <dbReference type="ARBA" id="ARBA00004915"/>
    </source>
</evidence>
<feature type="binding site" evidence="12">
    <location>
        <position position="44"/>
    </location>
    <ligand>
        <name>L-glutamate</name>
        <dbReference type="ChEBI" id="CHEBI:29985"/>
    </ligand>
</feature>
<dbReference type="GO" id="GO:0006564">
    <property type="term" value="P:L-serine biosynthetic process"/>
    <property type="evidence" value="ECO:0007669"/>
    <property type="project" value="UniProtKB-UniRule"/>
</dbReference>
<dbReference type="GO" id="GO:0005737">
    <property type="term" value="C:cytoplasm"/>
    <property type="evidence" value="ECO:0007669"/>
    <property type="project" value="UniProtKB-SubCell"/>
</dbReference>
<feature type="binding site" evidence="12">
    <location>
        <position position="197"/>
    </location>
    <ligand>
        <name>pyridoxal 5'-phosphate</name>
        <dbReference type="ChEBI" id="CHEBI:597326"/>
    </ligand>
</feature>
<dbReference type="Gene3D" id="3.40.640.10">
    <property type="entry name" value="Type I PLP-dependent aspartate aminotransferase-like (Major domain)"/>
    <property type="match status" value="1"/>
</dbReference>
<dbReference type="FunFam" id="3.40.640.10:FF:000010">
    <property type="entry name" value="Phosphoserine aminotransferase"/>
    <property type="match status" value="1"/>
</dbReference>
<feature type="domain" description="Aminotransferase class V" evidence="14">
    <location>
        <begin position="6"/>
        <end position="351"/>
    </location>
</feature>
<evidence type="ECO:0000256" key="8">
    <source>
        <dbReference type="ARBA" id="ARBA00023096"/>
    </source>
</evidence>
<protein>
    <recommendedName>
        <fullName evidence="12">Phosphoserine aminotransferase</fullName>
        <ecNumber evidence="12">2.6.1.52</ecNumber>
    </recommendedName>
    <alternativeName>
        <fullName evidence="12">Phosphohydroxythreonine aminotransferase</fullName>
        <shortName evidence="12">PSAT</shortName>
    </alternativeName>
</protein>
<feature type="binding site" evidence="12">
    <location>
        <position position="104"/>
    </location>
    <ligand>
        <name>pyridoxal 5'-phosphate</name>
        <dbReference type="ChEBI" id="CHEBI:597326"/>
    </ligand>
</feature>
<comment type="function">
    <text evidence="12">Catalyzes the reversible conversion of 3-phosphohydroxypyruvate to phosphoserine and of 3-hydroxy-2-oxo-4-phosphonooxybutanoate to phosphohydroxythreonine.</text>
</comment>
<keyword evidence="9 12" id="KW-0718">Serine biosynthesis</keyword>
<evidence type="ECO:0000256" key="3">
    <source>
        <dbReference type="ARBA" id="ARBA00006904"/>
    </source>
</evidence>
<dbReference type="InterPro" id="IPR020578">
    <property type="entry name" value="Aminotrans_V_PyrdxlP_BS"/>
</dbReference>
<organism evidence="15 16">
    <name type="scientific">Tectimicrobiota bacterium</name>
    <dbReference type="NCBI Taxonomy" id="2528274"/>
    <lineage>
        <taxon>Bacteria</taxon>
        <taxon>Pseudomonadati</taxon>
        <taxon>Nitrospinota/Tectimicrobiota group</taxon>
        <taxon>Candidatus Tectimicrobiota</taxon>
    </lineage>
</organism>
<evidence type="ECO:0000256" key="7">
    <source>
        <dbReference type="ARBA" id="ARBA00022898"/>
    </source>
</evidence>
<proteinExistence type="inferred from homology"/>
<dbReference type="PANTHER" id="PTHR43247:SF1">
    <property type="entry name" value="PHOSPHOSERINE AMINOTRANSFERASE"/>
    <property type="match status" value="1"/>
</dbReference>
<feature type="binding site" evidence="12">
    <location>
        <begin position="239"/>
        <end position="240"/>
    </location>
    <ligand>
        <name>pyridoxal 5'-phosphate</name>
        <dbReference type="ChEBI" id="CHEBI:597326"/>
    </ligand>
</feature>
<comment type="caution">
    <text evidence="15">The sequence shown here is derived from an EMBL/GenBank/DDBJ whole genome shotgun (WGS) entry which is preliminary data.</text>
</comment>
<comment type="caution">
    <text evidence="12">Lacks conserved residue(s) required for the propagation of feature annotation.</text>
</comment>
<comment type="subunit">
    <text evidence="12">Homodimer.</text>
</comment>
<accession>A0A937VXP2</accession>
<dbReference type="InterPro" id="IPR015422">
    <property type="entry name" value="PyrdxlP-dep_Trfase_small"/>
</dbReference>
<dbReference type="InterPro" id="IPR015421">
    <property type="entry name" value="PyrdxlP-dep_Trfase_major"/>
</dbReference>
<dbReference type="PANTHER" id="PTHR43247">
    <property type="entry name" value="PHOSPHOSERINE AMINOTRANSFERASE"/>
    <property type="match status" value="1"/>
</dbReference>
<feature type="binding site" evidence="12">
    <location>
        <position position="154"/>
    </location>
    <ligand>
        <name>pyridoxal 5'-phosphate</name>
        <dbReference type="ChEBI" id="CHEBI:597326"/>
    </ligand>
</feature>
<dbReference type="InterPro" id="IPR022278">
    <property type="entry name" value="Pser_aminoTfrase"/>
</dbReference>
<keyword evidence="5 12" id="KW-0028">Amino-acid biosynthesis</keyword>
<comment type="pathway">
    <text evidence="2 12 13">Amino-acid biosynthesis; L-serine biosynthesis; L-serine from 3-phospho-D-glycerate: step 2/3.</text>
</comment>
<sequence>MTTERIHNFNPGPAALPRAVLEQVQCDLLDYAGTGMSVMELSHRSSTYEQMHHQAIADVRALLGGAEEHAVLFMGGGAHMQFALVALNLLPPGTFAEYLVTGVWSETALREARKLGDARVLWSSATTAHTRVPMPGEYHVDAGAAYLHYTSNNTIVGTQYTDVPVAHHVPLVCDMSSDLLSRPVALARYGLIYAGAQKNLGPAGVTVVLIRRDLLERCRPDLPATMSYAQMAEHNSLLNTPPVFAIYVLGLVSQHLLVQGGLDAAAARNRAKADWLYATLDNSAGFYRGWAQPDSRSWMNVTFRLPTPELEAQFVAASTEAGLIGLAGHRAVGGIRASLYNAVSIESVRALVTFMEDFQQRYA</sequence>
<comment type="catalytic activity">
    <reaction evidence="11 12 13">
        <text>O-phospho-L-serine + 2-oxoglutarate = 3-phosphooxypyruvate + L-glutamate</text>
        <dbReference type="Rhea" id="RHEA:14329"/>
        <dbReference type="ChEBI" id="CHEBI:16810"/>
        <dbReference type="ChEBI" id="CHEBI:18110"/>
        <dbReference type="ChEBI" id="CHEBI:29985"/>
        <dbReference type="ChEBI" id="CHEBI:57524"/>
        <dbReference type="EC" id="2.6.1.52"/>
    </reaction>
</comment>
<comment type="subcellular location">
    <subcellularLocation>
        <location evidence="12">Cytoplasm</location>
    </subcellularLocation>
</comment>